<gene>
    <name evidence="1" type="ORF">J2W83_003505</name>
</gene>
<evidence type="ECO:0000313" key="2">
    <source>
        <dbReference type="Proteomes" id="UP001259587"/>
    </source>
</evidence>
<accession>A0ACC6K661</accession>
<dbReference type="Proteomes" id="UP001259587">
    <property type="component" value="Unassembled WGS sequence"/>
</dbReference>
<evidence type="ECO:0000313" key="1">
    <source>
        <dbReference type="EMBL" id="MDR6713890.1"/>
    </source>
</evidence>
<keyword evidence="2" id="KW-1185">Reference proteome</keyword>
<name>A0ACC6K661_9PSED</name>
<dbReference type="EMBL" id="JAVDTH010000021">
    <property type="protein sequence ID" value="MDR6713890.1"/>
    <property type="molecule type" value="Genomic_DNA"/>
</dbReference>
<sequence length="220" mass="23493">MNTHNPEHTHAQSLSARQQAIVPIAAFASAGEIAKLNTALESGLDAGLTISDAQEILIQLYAYAGFPRSLNALGELMKVVNARKARGIHDAPGQAPSRPIPQGDALLAAGTANQTKLAGGPVGGPLFEFAPTANDYLRTHLFGDIFERDNLDWQSRELATVAMLSAITGADSQLQAHMKISMNVGLSADQLRQLGHVLAERVDVAYADRAREALERHLAQ</sequence>
<protein>
    <submittedName>
        <fullName evidence="1">Alkylhydroperoxidase/carboxymuconolactone decarboxylase family protein YurZ</fullName>
    </submittedName>
</protein>
<comment type="caution">
    <text evidence="1">The sequence shown here is derived from an EMBL/GenBank/DDBJ whole genome shotgun (WGS) entry which is preliminary data.</text>
</comment>
<proteinExistence type="predicted"/>
<reference evidence="1" key="1">
    <citation type="submission" date="2023-07" db="EMBL/GenBank/DDBJ databases">
        <title>Sorghum-associated microbial communities from plants grown in Nebraska, USA.</title>
        <authorList>
            <person name="Schachtman D."/>
        </authorList>
    </citation>
    <scope>NUCLEOTIDE SEQUENCE</scope>
    <source>
        <strain evidence="1">BE56</strain>
    </source>
</reference>
<organism evidence="1 2">
    <name type="scientific">Pseudomonas hunanensis</name>
    <dbReference type="NCBI Taxonomy" id="1247546"/>
    <lineage>
        <taxon>Bacteria</taxon>
        <taxon>Pseudomonadati</taxon>
        <taxon>Pseudomonadota</taxon>
        <taxon>Gammaproteobacteria</taxon>
        <taxon>Pseudomonadales</taxon>
        <taxon>Pseudomonadaceae</taxon>
        <taxon>Pseudomonas</taxon>
    </lineage>
</organism>